<reference evidence="3 4" key="1">
    <citation type="journal article" date="2021" name="Genome Biol.">
        <title>AFLAP: assembly-free linkage analysis pipeline using k-mers from genome sequencing data.</title>
        <authorList>
            <person name="Fletcher K."/>
            <person name="Zhang L."/>
            <person name="Gil J."/>
            <person name="Han R."/>
            <person name="Cavanaugh K."/>
            <person name="Michelmore R."/>
        </authorList>
    </citation>
    <scope>NUCLEOTIDE SEQUENCE [LARGE SCALE GENOMIC DNA]</scope>
    <source>
        <strain evidence="3 4">SF5</strain>
    </source>
</reference>
<dbReference type="EMBL" id="SHOA02000220">
    <property type="protein sequence ID" value="TDH64999.1"/>
    <property type="molecule type" value="Genomic_DNA"/>
</dbReference>
<dbReference type="CDD" id="cd17738">
    <property type="entry name" value="BRCT_TopBP1_rpt7"/>
    <property type="match status" value="1"/>
</dbReference>
<dbReference type="PROSITE" id="PS50172">
    <property type="entry name" value="BRCT"/>
    <property type="match status" value="2"/>
</dbReference>
<feature type="compositionally biased region" description="Polar residues" evidence="1">
    <location>
        <begin position="614"/>
        <end position="628"/>
    </location>
</feature>
<organism evidence="3 4">
    <name type="scientific">Bremia lactucae</name>
    <name type="common">Lettuce downy mildew</name>
    <dbReference type="NCBI Taxonomy" id="4779"/>
    <lineage>
        <taxon>Eukaryota</taxon>
        <taxon>Sar</taxon>
        <taxon>Stramenopiles</taxon>
        <taxon>Oomycota</taxon>
        <taxon>Peronosporomycetes</taxon>
        <taxon>Peronosporales</taxon>
        <taxon>Peronosporaceae</taxon>
        <taxon>Bremia</taxon>
    </lineage>
</organism>
<dbReference type="Pfam" id="PF12738">
    <property type="entry name" value="PTCB-BRCT"/>
    <property type="match status" value="1"/>
</dbReference>
<dbReference type="KEGG" id="blac:94349798"/>
<dbReference type="FunFam" id="3.40.50.10190:FF:000018">
    <property type="entry name" value="DNA topoisomerase 2-binding protein 1"/>
    <property type="match status" value="1"/>
</dbReference>
<evidence type="ECO:0000256" key="1">
    <source>
        <dbReference type="SAM" id="MobiDB-lite"/>
    </source>
</evidence>
<dbReference type="RefSeq" id="XP_067814498.1">
    <property type="nucleotide sequence ID" value="XM_067964127.1"/>
</dbReference>
<comment type="caution">
    <text evidence="3">The sequence shown here is derived from an EMBL/GenBank/DDBJ whole genome shotgun (WGS) entry which is preliminary data.</text>
</comment>
<protein>
    <recommendedName>
        <fullName evidence="2">BRCT domain-containing protein</fullName>
    </recommendedName>
</protein>
<feature type="domain" description="BRCT" evidence="2">
    <location>
        <begin position="414"/>
        <end position="507"/>
    </location>
</feature>
<dbReference type="SMART" id="SM00292">
    <property type="entry name" value="BRCT"/>
    <property type="match status" value="5"/>
</dbReference>
<dbReference type="GeneID" id="94349798"/>
<dbReference type="InterPro" id="IPR053036">
    <property type="entry name" value="CellCycle_DNARepair_Reg"/>
</dbReference>
<accession>A0A976FER5</accession>
<evidence type="ECO:0000313" key="3">
    <source>
        <dbReference type="EMBL" id="TDH64999.1"/>
    </source>
</evidence>
<sequence length="961" mass="108127">MRQRSLYATLRCLLHPAELEQMEIFALQQCLIEGGATIVESTIALESSTVTHIICHPKAYRSFMELRNERFVALVRPEWVFRTFLLQQLLPVDRFSPNMALIFSTLTISACAMGKEDPRRVINSLITHFGGQIIDQNEFCGGATHILHLDDSIVDSNFVNEPGAEKLQTLCQLKFSKRDLVQGFDAWKLHLSTDSVKSTYKLPSCIIAYIGQNAGLDRQYHVKLKWIEECVMRRNRELEERFSPTAFEVARTALKSKPRSRKSCPEVQLEELNLGKFAQVYQLERTEHGIESSMVRKWSFEKLEALKKNLQGTIVLLAQHLAPLLREKLSDMLKLVNAKVANVPFGDSYQEIVSKVVTKASFVVCRYRGGFEYKEAVRQDKKVVSIYWVLAGLSQASNPSPYNEIIQRPVKYFGSINGMQSFVITLSGYSSHSSPTREELQIAIHATGACLLPVLSRAHSTHLICYEASGEKYKKALSWQLSNILSHEWVFTCLSEWEHVSELPFQIRNLKELSTGTDSMDNLKKDKKFEDCEDSVTDKTKRDVTSSMRRAKTASKGRFDVDDILSEIDKLPTPIDKNGSSNGRKLTPAISTELPNSIPSHAKEIVCTLFDTQTNRSGPSSIETNKNTVFDDGDEEDEVEREPATMATKTAKKAKDSLPLISVTSASNADDGSTVETAKNKEINQELKQIRGPVQTTKATKRKAGGSEELGSARSSRFLLKKQKKEQLAIKKIAVSKPQNKRVFLLTGDRHQAAEHTSIIHLLGGNVSKFGRVYDSNCTHIICSELKRTEKFVAGCAAGKWILKPSYLEASSVAGIFLDEIDFEWGCQKSDCQNIDTRIWPEVCGYWRKKRASGHPGAFSNWRFLVHAKCVPPRDMCERIILAGGGSVIPLTKSVDFNSLSKESTSEAPVVALVPPEEPLRDMWMKKFKMHDIECIKASFLIDCISKEPVTLLKRENYHII</sequence>
<dbReference type="SUPFAM" id="SSF52113">
    <property type="entry name" value="BRCT domain"/>
    <property type="match status" value="3"/>
</dbReference>
<name>A0A976FER5_BRELC</name>
<evidence type="ECO:0000313" key="4">
    <source>
        <dbReference type="Proteomes" id="UP000294530"/>
    </source>
</evidence>
<dbReference type="Gene3D" id="3.40.50.10190">
    <property type="entry name" value="BRCT domain"/>
    <property type="match status" value="4"/>
</dbReference>
<keyword evidence="4" id="KW-1185">Reference proteome</keyword>
<gene>
    <name evidence="3" type="ORF">CCR75_006055</name>
</gene>
<proteinExistence type="predicted"/>
<dbReference type="PANTHER" id="PTHR47667:SF1">
    <property type="entry name" value="REGULATOR OF TY1 TRANSPOSITION PROTEIN 107"/>
    <property type="match status" value="1"/>
</dbReference>
<evidence type="ECO:0000259" key="2">
    <source>
        <dbReference type="PROSITE" id="PS50172"/>
    </source>
</evidence>
<feature type="domain" description="BRCT" evidence="2">
    <location>
        <begin position="2"/>
        <end position="97"/>
    </location>
</feature>
<dbReference type="Pfam" id="PF16770">
    <property type="entry name" value="RTT107_BRCT_5"/>
    <property type="match status" value="1"/>
</dbReference>
<dbReference type="AlphaFoldDB" id="A0A976FER5"/>
<dbReference type="OrthoDB" id="273147at2759"/>
<feature type="region of interest" description="Disordered" evidence="1">
    <location>
        <begin position="614"/>
        <end position="652"/>
    </location>
</feature>
<dbReference type="InterPro" id="IPR001357">
    <property type="entry name" value="BRCT_dom"/>
</dbReference>
<dbReference type="InterPro" id="IPR036420">
    <property type="entry name" value="BRCT_dom_sf"/>
</dbReference>
<feature type="compositionally biased region" description="Acidic residues" evidence="1">
    <location>
        <begin position="631"/>
        <end position="640"/>
    </location>
</feature>
<dbReference type="Proteomes" id="UP000294530">
    <property type="component" value="Unassembled WGS sequence"/>
</dbReference>
<dbReference type="PANTHER" id="PTHR47667">
    <property type="entry name" value="REGULATOR OF TY1 TRANSPOSITION PROTEIN 107"/>
    <property type="match status" value="1"/>
</dbReference>